<comment type="catalytic activity">
    <reaction evidence="1">
        <text>2 (2E,6E,10E)-geranylgeranyl diphosphate = 15-cis-phytoene + 2 diphosphate</text>
        <dbReference type="Rhea" id="RHEA:34475"/>
        <dbReference type="ChEBI" id="CHEBI:27787"/>
        <dbReference type="ChEBI" id="CHEBI:33019"/>
        <dbReference type="ChEBI" id="CHEBI:58756"/>
        <dbReference type="EC" id="2.5.1.32"/>
    </reaction>
</comment>
<dbReference type="GeneID" id="95977801"/>
<keyword evidence="21" id="KW-1185">Reference proteome</keyword>
<accession>A0ABR3PIM1</accession>
<feature type="transmembrane region" description="Helical" evidence="19">
    <location>
        <begin position="80"/>
        <end position="97"/>
    </location>
</feature>
<evidence type="ECO:0000256" key="4">
    <source>
        <dbReference type="ARBA" id="ARBA00005172"/>
    </source>
</evidence>
<feature type="transmembrane region" description="Helical" evidence="19">
    <location>
        <begin position="144"/>
        <end position="162"/>
    </location>
</feature>
<comment type="catalytic activity">
    <reaction evidence="17">
        <text>gamma-carotene = all-trans-beta-carotene</text>
        <dbReference type="Rhea" id="RHEA:32239"/>
        <dbReference type="ChEBI" id="CHEBI:17579"/>
        <dbReference type="ChEBI" id="CHEBI:27740"/>
        <dbReference type="EC" id="5.5.1.19"/>
    </reaction>
</comment>
<evidence type="ECO:0000256" key="6">
    <source>
        <dbReference type="ARBA" id="ARBA00008406"/>
    </source>
</evidence>
<evidence type="ECO:0000256" key="5">
    <source>
        <dbReference type="ARBA" id="ARBA00008247"/>
    </source>
</evidence>
<evidence type="ECO:0000313" key="20">
    <source>
        <dbReference type="EMBL" id="KAL1305964.1"/>
    </source>
</evidence>
<gene>
    <name evidence="20" type="ORF">AAFC00_004101</name>
</gene>
<comment type="similarity">
    <text evidence="5">In the N-terminal section; belongs to the lycopene beta-cyclase family.</text>
</comment>
<keyword evidence="13 19" id="KW-1133">Transmembrane helix</keyword>
<feature type="transmembrane region" description="Helical" evidence="19">
    <location>
        <begin position="36"/>
        <end position="55"/>
    </location>
</feature>
<evidence type="ECO:0000256" key="16">
    <source>
        <dbReference type="ARBA" id="ARBA00023268"/>
    </source>
</evidence>
<evidence type="ECO:0000313" key="21">
    <source>
        <dbReference type="Proteomes" id="UP001562354"/>
    </source>
</evidence>
<evidence type="ECO:0000256" key="2">
    <source>
        <dbReference type="ARBA" id="ARBA00004141"/>
    </source>
</evidence>
<dbReference type="InterPro" id="IPR008949">
    <property type="entry name" value="Isoprenoid_synthase_dom_sf"/>
</dbReference>
<keyword evidence="11 19" id="KW-0812">Transmembrane</keyword>
<keyword evidence="15" id="KW-0413">Isomerase</keyword>
<evidence type="ECO:0000256" key="18">
    <source>
        <dbReference type="ARBA" id="ARBA00029335"/>
    </source>
</evidence>
<evidence type="ECO:0000256" key="14">
    <source>
        <dbReference type="ARBA" id="ARBA00023136"/>
    </source>
</evidence>
<reference evidence="20 21" key="1">
    <citation type="submission" date="2024-07" db="EMBL/GenBank/DDBJ databases">
        <title>Draft sequence of the Neodothiora populina.</title>
        <authorList>
            <person name="Drown D.D."/>
            <person name="Schuette U.S."/>
            <person name="Buechlein A.B."/>
            <person name="Rusch D.R."/>
            <person name="Winton L.W."/>
            <person name="Adams G.A."/>
        </authorList>
    </citation>
    <scope>NUCLEOTIDE SEQUENCE [LARGE SCALE GENOMIC DNA]</scope>
    <source>
        <strain evidence="20 21">CPC 39397</strain>
    </source>
</reference>
<dbReference type="InterPro" id="IPR017825">
    <property type="entry name" value="Lycopene_cyclase_dom"/>
</dbReference>
<feature type="transmembrane region" description="Helical" evidence="19">
    <location>
        <begin position="169"/>
        <end position="190"/>
    </location>
</feature>
<dbReference type="EMBL" id="JBFMKM010000005">
    <property type="protein sequence ID" value="KAL1305964.1"/>
    <property type="molecule type" value="Genomic_DNA"/>
</dbReference>
<comment type="subcellular location">
    <subcellularLocation>
        <location evidence="2">Membrane</location>
        <topology evidence="2">Multi-pass membrane protein</topology>
    </subcellularLocation>
</comment>
<comment type="catalytic activity">
    <reaction evidence="18">
        <text>all-trans-lycopene = gamma-carotene</text>
        <dbReference type="Rhea" id="RHEA:32219"/>
        <dbReference type="ChEBI" id="CHEBI:15948"/>
        <dbReference type="ChEBI" id="CHEBI:27740"/>
        <dbReference type="EC" id="5.5.1.19"/>
    </reaction>
</comment>
<dbReference type="InterPro" id="IPR044843">
    <property type="entry name" value="Trans_IPPS_bact-type"/>
</dbReference>
<protein>
    <recommendedName>
        <fullName evidence="9">Bifunctional lycopene cyclase/phytoene synthase</fullName>
        <ecNumber evidence="8">2.5.1.32</ecNumber>
        <ecNumber evidence="7">5.5.1.19</ecNumber>
    </recommendedName>
</protein>
<dbReference type="InterPro" id="IPR002060">
    <property type="entry name" value="Squ/phyt_synthse"/>
</dbReference>
<evidence type="ECO:0000256" key="1">
    <source>
        <dbReference type="ARBA" id="ARBA00001805"/>
    </source>
</evidence>
<dbReference type="SFLD" id="SFLDS00005">
    <property type="entry name" value="Isoprenoid_Synthase_Type_I"/>
    <property type="match status" value="1"/>
</dbReference>
<dbReference type="SFLD" id="SFLDG01018">
    <property type="entry name" value="Squalene/Phytoene_Synthase_Lik"/>
    <property type="match status" value="1"/>
</dbReference>
<dbReference type="Gene3D" id="1.10.600.10">
    <property type="entry name" value="Farnesyl Diphosphate Synthase"/>
    <property type="match status" value="1"/>
</dbReference>
<evidence type="ECO:0000256" key="7">
    <source>
        <dbReference type="ARBA" id="ARBA00012242"/>
    </source>
</evidence>
<dbReference type="Proteomes" id="UP001562354">
    <property type="component" value="Unassembled WGS sequence"/>
</dbReference>
<keyword evidence="14 19" id="KW-0472">Membrane</keyword>
<comment type="caution">
    <text evidence="20">The sequence shown here is derived from an EMBL/GenBank/DDBJ whole genome shotgun (WGS) entry which is preliminary data.</text>
</comment>
<sequence>MGYDYALVHLKYTIPPAIALTVLARPLLTRLDVYKIFFLITIAVVATTPWDSYLIRTSIWSYPSDVIVGPKLFSIPIEEVFFFVVQTYNTSLLYLLFSKPTFHPSYLRFEEKKDVWKYVRLAGQGILALVLRKGYKLFAAEKEGVYMGLILMWATPFIMLLWSLAYQFIIGLPWTNTFLPIAIPTIYLWIVDTLALRRGTWVIEGGTKLGVHLWPHLEVEEAVFFLLTNVLIVFGLVAFDNAVAVLHSFPFHFPTVSALPSPLSLINALLLPARAYDEDRIHGLKQAAERLRNKSRSFYLASGVFPDRLRIDLVILYSFCRAADDMVDTATTPAEARRWIRKLTTFVDLSYKSKGKESRDANMGEIALYVAQNFPRSVHSALLQLPTQRLSSAPLYDLLKGFETDLKFQGSVKGNNEVKFPIKTQRDLDTYSARVAGTVAELCLELVCFHYPQALPTASREDVFAAGRQMGIALQYINIARDLTVDARLQRIYVPSVWLGEEGMTSDEAIKVLCILSSKPKEDAQDAYFSQKFKRLRHKLLERAFDLYTQSRGAVEVLPVEVRGPMRVAVESYMEIGRALQKRESLGSNGRATVPLTTRIAVAWRALNNAQR</sequence>
<dbReference type="CDD" id="cd00683">
    <property type="entry name" value="Trans_IPPS_HH"/>
    <property type="match status" value="1"/>
</dbReference>
<evidence type="ECO:0000256" key="19">
    <source>
        <dbReference type="SAM" id="Phobius"/>
    </source>
</evidence>
<evidence type="ECO:0000256" key="10">
    <source>
        <dbReference type="ARBA" id="ARBA00022679"/>
    </source>
</evidence>
<proteinExistence type="inferred from homology"/>
<keyword evidence="12" id="KW-0125">Carotenoid biosynthesis</keyword>
<evidence type="ECO:0000256" key="9">
    <source>
        <dbReference type="ARBA" id="ARBA00018909"/>
    </source>
</evidence>
<evidence type="ECO:0000256" key="8">
    <source>
        <dbReference type="ARBA" id="ARBA00012396"/>
    </source>
</evidence>
<evidence type="ECO:0000256" key="17">
    <source>
        <dbReference type="ARBA" id="ARBA00029313"/>
    </source>
</evidence>
<dbReference type="RefSeq" id="XP_069202237.1">
    <property type="nucleotide sequence ID" value="XM_069343684.1"/>
</dbReference>
<organism evidence="20 21">
    <name type="scientific">Neodothiora populina</name>
    <dbReference type="NCBI Taxonomy" id="2781224"/>
    <lineage>
        <taxon>Eukaryota</taxon>
        <taxon>Fungi</taxon>
        <taxon>Dikarya</taxon>
        <taxon>Ascomycota</taxon>
        <taxon>Pezizomycotina</taxon>
        <taxon>Dothideomycetes</taxon>
        <taxon>Dothideomycetidae</taxon>
        <taxon>Dothideales</taxon>
        <taxon>Dothioraceae</taxon>
        <taxon>Neodothiora</taxon>
    </lineage>
</organism>
<comment type="pathway">
    <text evidence="3">Carotenoid biosynthesis; beta-carotene biosynthesis.</text>
</comment>
<name>A0ABR3PIM1_9PEZI</name>
<keyword evidence="10" id="KW-0808">Transferase</keyword>
<dbReference type="PANTHER" id="PTHR31480">
    <property type="entry name" value="BIFUNCTIONAL LYCOPENE CYCLASE/PHYTOENE SYNTHASE"/>
    <property type="match status" value="1"/>
</dbReference>
<dbReference type="Pfam" id="PF00494">
    <property type="entry name" value="SQS_PSY"/>
    <property type="match status" value="1"/>
</dbReference>
<keyword evidence="16" id="KW-0511">Multifunctional enzyme</keyword>
<dbReference type="InterPro" id="IPR019845">
    <property type="entry name" value="Squalene/phytoene_synthase_CS"/>
</dbReference>
<evidence type="ECO:0000256" key="11">
    <source>
        <dbReference type="ARBA" id="ARBA00022692"/>
    </source>
</evidence>
<evidence type="ECO:0000256" key="12">
    <source>
        <dbReference type="ARBA" id="ARBA00022746"/>
    </source>
</evidence>
<dbReference type="PROSITE" id="PS01045">
    <property type="entry name" value="SQUALEN_PHYTOEN_SYN_2"/>
    <property type="match status" value="1"/>
</dbReference>
<comment type="pathway">
    <text evidence="4">Carotenoid biosynthesis; phytoene biosynthesis; all-trans-phytoene from geranylgeranyl diphosphate: step 1/1.</text>
</comment>
<feature type="transmembrane region" description="Helical" evidence="19">
    <location>
        <begin position="222"/>
        <end position="239"/>
    </location>
</feature>
<dbReference type="SUPFAM" id="SSF48576">
    <property type="entry name" value="Terpenoid synthases"/>
    <property type="match status" value="1"/>
</dbReference>
<dbReference type="NCBIfam" id="TIGR03462">
    <property type="entry name" value="CarR_dom_SF"/>
    <property type="match status" value="2"/>
</dbReference>
<dbReference type="EC" id="5.5.1.19" evidence="7"/>
<evidence type="ECO:0000256" key="15">
    <source>
        <dbReference type="ARBA" id="ARBA00023235"/>
    </source>
</evidence>
<dbReference type="SFLD" id="SFLDG01212">
    <property type="entry name" value="Phytoene_synthase_like"/>
    <property type="match status" value="1"/>
</dbReference>
<feature type="transmembrane region" description="Helical" evidence="19">
    <location>
        <begin position="6"/>
        <end position="24"/>
    </location>
</feature>
<comment type="similarity">
    <text evidence="6">In the C-terminal section; belongs to the phytoene/squalene synthase family.</text>
</comment>
<dbReference type="EC" id="2.5.1.32" evidence="8"/>
<dbReference type="InterPro" id="IPR033904">
    <property type="entry name" value="Trans_IPPS_HH"/>
</dbReference>
<evidence type="ECO:0000256" key="13">
    <source>
        <dbReference type="ARBA" id="ARBA00022989"/>
    </source>
</evidence>
<evidence type="ECO:0000256" key="3">
    <source>
        <dbReference type="ARBA" id="ARBA00005089"/>
    </source>
</evidence>